<name>A0ABY7E5A0_MYAAR</name>
<dbReference type="Proteomes" id="UP001164746">
    <property type="component" value="Chromosome 4"/>
</dbReference>
<evidence type="ECO:0000313" key="1">
    <source>
        <dbReference type="EMBL" id="WAR03721.1"/>
    </source>
</evidence>
<dbReference type="EMBL" id="CP111015">
    <property type="protein sequence ID" value="WAR03721.1"/>
    <property type="molecule type" value="Genomic_DNA"/>
</dbReference>
<evidence type="ECO:0000313" key="2">
    <source>
        <dbReference type="Proteomes" id="UP001164746"/>
    </source>
</evidence>
<keyword evidence="2" id="KW-1185">Reference proteome</keyword>
<proteinExistence type="predicted"/>
<gene>
    <name evidence="1" type="ORF">MAR_010279</name>
</gene>
<sequence>MAAVRQTSDVEKLDVWTVFQKMEASLSNRAAHHLLSPRGGLHVAVVARLVTVQPNIHLQYLCSSPLEGW</sequence>
<organism evidence="1 2">
    <name type="scientific">Mya arenaria</name>
    <name type="common">Soft-shell clam</name>
    <dbReference type="NCBI Taxonomy" id="6604"/>
    <lineage>
        <taxon>Eukaryota</taxon>
        <taxon>Metazoa</taxon>
        <taxon>Spiralia</taxon>
        <taxon>Lophotrochozoa</taxon>
        <taxon>Mollusca</taxon>
        <taxon>Bivalvia</taxon>
        <taxon>Autobranchia</taxon>
        <taxon>Heteroconchia</taxon>
        <taxon>Euheterodonta</taxon>
        <taxon>Imparidentia</taxon>
        <taxon>Neoheterodontei</taxon>
        <taxon>Myida</taxon>
        <taxon>Myoidea</taxon>
        <taxon>Myidae</taxon>
        <taxon>Mya</taxon>
    </lineage>
</organism>
<reference evidence="1" key="1">
    <citation type="submission" date="2022-11" db="EMBL/GenBank/DDBJ databases">
        <title>Centuries of genome instability and evolution in soft-shell clam transmissible cancer (bioRxiv).</title>
        <authorList>
            <person name="Hart S.F.M."/>
            <person name="Yonemitsu M.A."/>
            <person name="Giersch R.M."/>
            <person name="Beal B.F."/>
            <person name="Arriagada G."/>
            <person name="Davis B.W."/>
            <person name="Ostrander E.A."/>
            <person name="Goff S.P."/>
            <person name="Metzger M.J."/>
        </authorList>
    </citation>
    <scope>NUCLEOTIDE SEQUENCE</scope>
    <source>
        <strain evidence="1">MELC-2E11</strain>
        <tissue evidence="1">Siphon/mantle</tissue>
    </source>
</reference>
<protein>
    <submittedName>
        <fullName evidence="1">Uncharacterized protein</fullName>
    </submittedName>
</protein>
<accession>A0ABY7E5A0</accession>